<organism evidence="1 2">
    <name type="scientific">Acinetobacter silvestris</name>
    <dbReference type="NCBI Taxonomy" id="1977882"/>
    <lineage>
        <taxon>Bacteria</taxon>
        <taxon>Pseudomonadati</taxon>
        <taxon>Pseudomonadota</taxon>
        <taxon>Gammaproteobacteria</taxon>
        <taxon>Moraxellales</taxon>
        <taxon>Moraxellaceae</taxon>
        <taxon>Acinetobacter</taxon>
    </lineage>
</organism>
<dbReference type="Proteomes" id="UP000242765">
    <property type="component" value="Unassembled WGS sequence"/>
</dbReference>
<name>A0A1Y3CC58_9GAMM</name>
<keyword evidence="2" id="KW-1185">Reference proteome</keyword>
<dbReference type="EMBL" id="NEGB01000009">
    <property type="protein sequence ID" value="OTG63482.1"/>
    <property type="molecule type" value="Genomic_DNA"/>
</dbReference>
<accession>A0A1Y3CC58</accession>
<evidence type="ECO:0000313" key="2">
    <source>
        <dbReference type="Proteomes" id="UP000242765"/>
    </source>
</evidence>
<dbReference type="AlphaFoldDB" id="A0A1Y3CC58"/>
<reference evidence="1 2" key="1">
    <citation type="submission" date="2017-04" db="EMBL/GenBank/DDBJ databases">
        <title>High diversity of culturable Acinetobacter species in natural soil and water ecosystems.</title>
        <authorList>
            <person name="Nemec A."/>
            <person name="Radolfova-Krizova L."/>
        </authorList>
    </citation>
    <scope>NUCLEOTIDE SEQUENCE [LARGE SCALE GENOMIC DNA]</scope>
    <source>
        <strain evidence="1 2">ANC 4999</strain>
    </source>
</reference>
<gene>
    <name evidence="1" type="ORF">B9T28_13275</name>
</gene>
<dbReference type="RefSeq" id="WP_086204461.1">
    <property type="nucleotide sequence ID" value="NZ_NEGB01000009.1"/>
</dbReference>
<sequence length="131" mass="15294">MNINELVNYIEVGRTKPVVVNRVLLESFGNYMRIIGFLTKTEILISYFYYDEINEDTGVNIVLEYESIEMAIESIEQFLESPLDEWENFNRTGNYPEPLSHDVDDKWTDLVCNIKQGTLIPKGYSDVRMNI</sequence>
<protein>
    <submittedName>
        <fullName evidence="1">Uncharacterized protein</fullName>
    </submittedName>
</protein>
<proteinExistence type="predicted"/>
<comment type="caution">
    <text evidence="1">The sequence shown here is derived from an EMBL/GenBank/DDBJ whole genome shotgun (WGS) entry which is preliminary data.</text>
</comment>
<evidence type="ECO:0000313" key="1">
    <source>
        <dbReference type="EMBL" id="OTG63482.1"/>
    </source>
</evidence>
<dbReference type="OrthoDB" id="3035141at2"/>